<keyword evidence="13" id="KW-0325">Glycoprotein</keyword>
<evidence type="ECO:0000256" key="10">
    <source>
        <dbReference type="ARBA" id="ARBA00022989"/>
    </source>
</evidence>
<dbReference type="PANTHER" id="PTHR12147">
    <property type="entry name" value="METALLOPEPTIDASE M28 FAMILY MEMBER"/>
    <property type="match status" value="1"/>
</dbReference>
<dbReference type="GO" id="GO:0046872">
    <property type="term" value="F:metal ion binding"/>
    <property type="evidence" value="ECO:0007669"/>
    <property type="project" value="UniProtKB-KW"/>
</dbReference>
<dbReference type="PANTHER" id="PTHR12147:SF22">
    <property type="entry name" value="ENDOPLASMIC RETICULUM METALLOPEPTIDASE 1"/>
    <property type="match status" value="1"/>
</dbReference>
<organism evidence="19">
    <name type="scientific">Timema douglasi</name>
    <name type="common">Walking stick</name>
    <dbReference type="NCBI Taxonomy" id="61478"/>
    <lineage>
        <taxon>Eukaryota</taxon>
        <taxon>Metazoa</taxon>
        <taxon>Ecdysozoa</taxon>
        <taxon>Arthropoda</taxon>
        <taxon>Hexapoda</taxon>
        <taxon>Insecta</taxon>
        <taxon>Pterygota</taxon>
        <taxon>Neoptera</taxon>
        <taxon>Polyneoptera</taxon>
        <taxon>Phasmatodea</taxon>
        <taxon>Timematodea</taxon>
        <taxon>Timematoidea</taxon>
        <taxon>Timematidae</taxon>
        <taxon>Timema</taxon>
    </lineage>
</organism>
<evidence type="ECO:0000313" key="19">
    <source>
        <dbReference type="EMBL" id="CAD7201101.1"/>
    </source>
</evidence>
<feature type="domain" description="Endoplasmic reticulum metallopeptidase 1-like C-terminal" evidence="17">
    <location>
        <begin position="695"/>
        <end position="920"/>
    </location>
</feature>
<evidence type="ECO:0000256" key="5">
    <source>
        <dbReference type="ARBA" id="ARBA00022692"/>
    </source>
</evidence>
<keyword evidence="5 15" id="KW-0812">Transmembrane</keyword>
<evidence type="ECO:0000256" key="4">
    <source>
        <dbReference type="ARBA" id="ARBA00022670"/>
    </source>
</evidence>
<dbReference type="GO" id="GO:0006508">
    <property type="term" value="P:proteolysis"/>
    <property type="evidence" value="ECO:0007669"/>
    <property type="project" value="UniProtKB-KW"/>
</dbReference>
<protein>
    <recommendedName>
        <fullName evidence="14">FXNA-like protease</fullName>
    </recommendedName>
</protein>
<feature type="transmembrane region" description="Helical" evidence="15">
    <location>
        <begin position="424"/>
        <end position="442"/>
    </location>
</feature>
<proteinExistence type="inferred from homology"/>
<feature type="transmembrane region" description="Helical" evidence="15">
    <location>
        <begin position="503"/>
        <end position="526"/>
    </location>
</feature>
<dbReference type="SUPFAM" id="SSF53187">
    <property type="entry name" value="Zn-dependent exopeptidases"/>
    <property type="match status" value="1"/>
</dbReference>
<keyword evidence="10 15" id="KW-1133">Transmembrane helix</keyword>
<dbReference type="GO" id="GO:0008235">
    <property type="term" value="F:metalloexopeptidase activity"/>
    <property type="evidence" value="ECO:0007669"/>
    <property type="project" value="InterPro"/>
</dbReference>
<feature type="transmembrane region" description="Helical" evidence="15">
    <location>
        <begin position="664"/>
        <end position="686"/>
    </location>
</feature>
<dbReference type="Gene3D" id="3.40.630.10">
    <property type="entry name" value="Zn peptidases"/>
    <property type="match status" value="1"/>
</dbReference>
<dbReference type="AlphaFoldDB" id="A0A7R8VM78"/>
<dbReference type="FunFam" id="3.40.630.10:FF:000008">
    <property type="entry name" value="Endoplasmic reticulum metallopeptidase 1"/>
    <property type="match status" value="1"/>
</dbReference>
<dbReference type="InterPro" id="IPR053974">
    <property type="entry name" value="ERMP1_1-A_TM"/>
</dbReference>
<evidence type="ECO:0000256" key="6">
    <source>
        <dbReference type="ARBA" id="ARBA00022723"/>
    </source>
</evidence>
<feature type="transmembrane region" description="Helical" evidence="15">
    <location>
        <begin position="41"/>
        <end position="60"/>
    </location>
</feature>
<accession>A0A7R8VM78</accession>
<evidence type="ECO:0000256" key="13">
    <source>
        <dbReference type="ARBA" id="ARBA00023180"/>
    </source>
</evidence>
<evidence type="ECO:0000256" key="3">
    <source>
        <dbReference type="ARBA" id="ARBA00010918"/>
    </source>
</evidence>
<feature type="domain" description="Peptidase M28" evidence="16">
    <location>
        <begin position="161"/>
        <end position="232"/>
    </location>
</feature>
<keyword evidence="4" id="KW-0645">Protease</keyword>
<evidence type="ECO:0000256" key="11">
    <source>
        <dbReference type="ARBA" id="ARBA00023049"/>
    </source>
</evidence>
<dbReference type="EMBL" id="OA568046">
    <property type="protein sequence ID" value="CAD7201101.1"/>
    <property type="molecule type" value="Genomic_DNA"/>
</dbReference>
<comment type="similarity">
    <text evidence="3">Belongs to the peptidase M28 family.</text>
</comment>
<evidence type="ECO:0000256" key="1">
    <source>
        <dbReference type="ARBA" id="ARBA00001947"/>
    </source>
</evidence>
<sequence length="922" mass="104476">MQSFRMKGERGIRLRFRDNNADDLPEHYGSRKQQRKHHLPISPYHLIIVMLFLTFVGALVELLGRSLPSPLMEEDIPSNPHRFISEKAMKSLEKLTKLGDRPVGSYENEVLAVKIILGEINAIAEKSKPVHVVNVEVQKTSGAFPLHFLDGMTNVYRNVQNIIVKVSSQVGSRHSFLINCHFDTVSDSPGGSDDGASCAIMLEILRVITQTNMPLKHNLVLLFNGAEENFMQAYSESVPHPYASSLAQEIFQSGLFPGDTDFRIFRDFGNVSELKKFLTLRRSNIVLTFSIPIINLPPTATHVAGTITILPTMTHVAGTITLPPHRDSRFRDFLMFRHYSCCRDILLFHRLDLAWSSNGYVYHTKFDDVNQIPLGTLQRTGDNVLALTQAITSDYHLADTQLYKEGNLIFFDFLGLFVIRWSELFGLVINTSAVALSVFSVVKNMKHGMITNDVSRRDYMRQLLRSVGVALALWILALLFVVLLALALTVLGCTMSWFSRPLWLVFLYIIPSLLVPMALLSLVSRWQRPVIGSPWTLFQLYYDSYQLIWTFLLVLSIVFKIRSGLVPLMWVLFPAIGNLTRDAFFRHWKDSRWLVFHISVLILPLTQCMYLILAALTLFVPVMGRSGAGNNAEVIVAVLSSAQFVLLFSYLIPLILLVRSPQKVLGFLGSLFLLAVLLLVFTPLGFPYSGEMPSPRPQRFLITHTERTYHDIAGKVRSKETGYWVADLDLNSPDSVKGIVPEFDRVRLVEDCEDELYCGLPYLMPVVSFLWKTHWIPAHPPDVPIPTTLSLMSTETRPPSIRRLTFNVTGPDHIGVMLSPVSGVTLDRWSLVEGEPLKSSKWNDRDTYFVYYSYASDPEPLVFWIDLNVPDIDMKQILDIAVTSHFLHGPHKTSPEFVRFMGQFPSWASPSGWVATYNSFKF</sequence>
<name>A0A7R8VM78_TIMDO</name>
<dbReference type="InterPro" id="IPR045175">
    <property type="entry name" value="M28_fam"/>
</dbReference>
<dbReference type="Pfam" id="PF22248">
    <property type="entry name" value="ERMP1_C"/>
    <property type="match status" value="1"/>
</dbReference>
<dbReference type="Pfam" id="PF22249">
    <property type="entry name" value="ERMP1-TM"/>
    <property type="match status" value="1"/>
</dbReference>
<feature type="transmembrane region" description="Helical" evidence="15">
    <location>
        <begin position="547"/>
        <end position="573"/>
    </location>
</feature>
<keyword evidence="11" id="KW-0482">Metalloprotease</keyword>
<evidence type="ECO:0000256" key="14">
    <source>
        <dbReference type="ARBA" id="ARBA00078796"/>
    </source>
</evidence>
<evidence type="ECO:0000259" key="17">
    <source>
        <dbReference type="Pfam" id="PF22248"/>
    </source>
</evidence>
<comment type="subcellular location">
    <subcellularLocation>
        <location evidence="2">Endoplasmic reticulum membrane</location>
        <topology evidence="2">Multi-pass membrane protein</topology>
    </subcellularLocation>
</comment>
<feature type="transmembrane region" description="Helical" evidence="15">
    <location>
        <begin position="593"/>
        <end position="622"/>
    </location>
</feature>
<feature type="domain" description="Endoplasmic reticulum metallopeptidase 1/1-A TM" evidence="18">
    <location>
        <begin position="459"/>
        <end position="679"/>
    </location>
</feature>
<dbReference type="InterPro" id="IPR053973">
    <property type="entry name" value="ERMP1-like_C"/>
</dbReference>
<evidence type="ECO:0000256" key="9">
    <source>
        <dbReference type="ARBA" id="ARBA00022833"/>
    </source>
</evidence>
<dbReference type="GO" id="GO:0005789">
    <property type="term" value="C:endoplasmic reticulum membrane"/>
    <property type="evidence" value="ECO:0007669"/>
    <property type="project" value="UniProtKB-SubCell"/>
</dbReference>
<gene>
    <name evidence="19" type="ORF">TDIB3V08_LOCUS7304</name>
</gene>
<keyword evidence="7" id="KW-0378">Hydrolase</keyword>
<keyword evidence="12 15" id="KW-0472">Membrane</keyword>
<feature type="transmembrane region" description="Helical" evidence="15">
    <location>
        <begin position="463"/>
        <end position="491"/>
    </location>
</feature>
<keyword evidence="8" id="KW-0256">Endoplasmic reticulum</keyword>
<keyword evidence="9" id="KW-0862">Zinc</keyword>
<evidence type="ECO:0000256" key="2">
    <source>
        <dbReference type="ARBA" id="ARBA00004477"/>
    </source>
</evidence>
<dbReference type="Pfam" id="PF04389">
    <property type="entry name" value="Peptidase_M28"/>
    <property type="match status" value="1"/>
</dbReference>
<reference evidence="19" key="1">
    <citation type="submission" date="2020-11" db="EMBL/GenBank/DDBJ databases">
        <authorList>
            <person name="Tran Van P."/>
        </authorList>
    </citation>
    <scope>NUCLEOTIDE SEQUENCE</scope>
</reference>
<evidence type="ECO:0000256" key="7">
    <source>
        <dbReference type="ARBA" id="ARBA00022801"/>
    </source>
</evidence>
<dbReference type="InterPro" id="IPR007484">
    <property type="entry name" value="Peptidase_M28"/>
</dbReference>
<evidence type="ECO:0000256" key="15">
    <source>
        <dbReference type="SAM" id="Phobius"/>
    </source>
</evidence>
<evidence type="ECO:0000256" key="12">
    <source>
        <dbReference type="ARBA" id="ARBA00023136"/>
    </source>
</evidence>
<evidence type="ECO:0000259" key="16">
    <source>
        <dbReference type="Pfam" id="PF04389"/>
    </source>
</evidence>
<evidence type="ECO:0000259" key="18">
    <source>
        <dbReference type="Pfam" id="PF22249"/>
    </source>
</evidence>
<feature type="transmembrane region" description="Helical" evidence="15">
    <location>
        <begin position="634"/>
        <end position="658"/>
    </location>
</feature>
<keyword evidence="6" id="KW-0479">Metal-binding</keyword>
<evidence type="ECO:0000256" key="8">
    <source>
        <dbReference type="ARBA" id="ARBA00022824"/>
    </source>
</evidence>
<comment type="cofactor">
    <cofactor evidence="1">
        <name>Zn(2+)</name>
        <dbReference type="ChEBI" id="CHEBI:29105"/>
    </cofactor>
</comment>